<dbReference type="Proteomes" id="UP001157974">
    <property type="component" value="Unassembled WGS sequence"/>
</dbReference>
<reference evidence="1 2" key="1">
    <citation type="journal article" date="2023" name="Nat. Commun.">
        <title>Origin of minicircular mitochondrial genomes in red algae.</title>
        <authorList>
            <person name="Lee Y."/>
            <person name="Cho C.H."/>
            <person name="Lee Y.M."/>
            <person name="Park S.I."/>
            <person name="Yang J.H."/>
            <person name="West J.A."/>
            <person name="Bhattacharya D."/>
            <person name="Yoon H.S."/>
        </authorList>
    </citation>
    <scope>NUCLEOTIDE SEQUENCE [LARGE SCALE GENOMIC DNA]</scope>
    <source>
        <strain evidence="1 2">CCMP1338</strain>
        <tissue evidence="1">Whole cell</tissue>
    </source>
</reference>
<accession>A0AAV8UNK8</accession>
<organism evidence="1 2">
    <name type="scientific">Rhodosorus marinus</name>
    <dbReference type="NCBI Taxonomy" id="101924"/>
    <lineage>
        <taxon>Eukaryota</taxon>
        <taxon>Rhodophyta</taxon>
        <taxon>Stylonematophyceae</taxon>
        <taxon>Stylonematales</taxon>
        <taxon>Stylonemataceae</taxon>
        <taxon>Rhodosorus</taxon>
    </lineage>
</organism>
<comment type="caution">
    <text evidence="1">The sequence shown here is derived from an EMBL/GenBank/DDBJ whole genome shotgun (WGS) entry which is preliminary data.</text>
</comment>
<evidence type="ECO:0000313" key="2">
    <source>
        <dbReference type="Proteomes" id="UP001157974"/>
    </source>
</evidence>
<protein>
    <submittedName>
        <fullName evidence="1">Uncharacterized protein</fullName>
    </submittedName>
</protein>
<sequence>MFARELNERVKAAGLKQPYAYSVHPGYVVGQLQAQARRGFAEQVMFNAMKPTAGTYETGARPALYASTSSAATPGGFFGPTGWMPMVKHMKGKHPAEVKANKLADDPELRKKLWEQSEKLTKAAFKI</sequence>
<name>A0AAV8UNK8_9RHOD</name>
<evidence type="ECO:0000313" key="1">
    <source>
        <dbReference type="EMBL" id="KAJ8904120.1"/>
    </source>
</evidence>
<dbReference type="AlphaFoldDB" id="A0AAV8UNK8"/>
<gene>
    <name evidence="1" type="ORF">NDN08_000647</name>
</gene>
<dbReference type="Gene3D" id="3.40.50.720">
    <property type="entry name" value="NAD(P)-binding Rossmann-like Domain"/>
    <property type="match status" value="1"/>
</dbReference>
<proteinExistence type="predicted"/>
<dbReference type="EMBL" id="JAMWBK010000006">
    <property type="protein sequence ID" value="KAJ8904120.1"/>
    <property type="molecule type" value="Genomic_DNA"/>
</dbReference>
<keyword evidence="2" id="KW-1185">Reference proteome</keyword>